<feature type="region of interest" description="Disordered" evidence="1">
    <location>
        <begin position="89"/>
        <end position="167"/>
    </location>
</feature>
<dbReference type="EnsemblMetazoa" id="XM_003242223.4">
    <property type="protein sequence ID" value="XP_003242271.2"/>
    <property type="gene ID" value="LOC100572034"/>
</dbReference>
<keyword evidence="3" id="KW-1185">Reference proteome</keyword>
<proteinExistence type="predicted"/>
<dbReference type="RefSeq" id="XP_003242271.2">
    <property type="nucleotide sequence ID" value="XM_003242223.4"/>
</dbReference>
<organism evidence="2 3">
    <name type="scientific">Acyrthosiphon pisum</name>
    <name type="common">Pea aphid</name>
    <dbReference type="NCBI Taxonomy" id="7029"/>
    <lineage>
        <taxon>Eukaryota</taxon>
        <taxon>Metazoa</taxon>
        <taxon>Ecdysozoa</taxon>
        <taxon>Arthropoda</taxon>
        <taxon>Hexapoda</taxon>
        <taxon>Insecta</taxon>
        <taxon>Pterygota</taxon>
        <taxon>Neoptera</taxon>
        <taxon>Paraneoptera</taxon>
        <taxon>Hemiptera</taxon>
        <taxon>Sternorrhyncha</taxon>
        <taxon>Aphidomorpha</taxon>
        <taxon>Aphidoidea</taxon>
        <taxon>Aphididae</taxon>
        <taxon>Macrosiphini</taxon>
        <taxon>Acyrthosiphon</taxon>
    </lineage>
</organism>
<reference evidence="3" key="1">
    <citation type="submission" date="2010-06" db="EMBL/GenBank/DDBJ databases">
        <authorList>
            <person name="Jiang H."/>
            <person name="Abraham K."/>
            <person name="Ali S."/>
            <person name="Alsbrooks S.L."/>
            <person name="Anim B.N."/>
            <person name="Anosike U.S."/>
            <person name="Attaway T."/>
            <person name="Bandaranaike D.P."/>
            <person name="Battles P.K."/>
            <person name="Bell S.N."/>
            <person name="Bell A.V."/>
            <person name="Beltran B."/>
            <person name="Bickham C."/>
            <person name="Bustamante Y."/>
            <person name="Caleb T."/>
            <person name="Canada A."/>
            <person name="Cardenas V."/>
            <person name="Carter K."/>
            <person name="Chacko J."/>
            <person name="Chandrabose M.N."/>
            <person name="Chavez D."/>
            <person name="Chavez A."/>
            <person name="Chen L."/>
            <person name="Chu H.-S."/>
            <person name="Claassen K.J."/>
            <person name="Cockrell R."/>
            <person name="Collins M."/>
            <person name="Cooper J.A."/>
            <person name="Cree A."/>
            <person name="Curry S.M."/>
            <person name="Da Y."/>
            <person name="Dao M.D."/>
            <person name="Das B."/>
            <person name="Davila M.-L."/>
            <person name="Davy-Carroll L."/>
            <person name="Denson S."/>
            <person name="Dinh H."/>
            <person name="Ebong V.E."/>
            <person name="Edwards J.R."/>
            <person name="Egan A."/>
            <person name="El-Daye J."/>
            <person name="Escobedo L."/>
            <person name="Fernandez S."/>
            <person name="Fernando P.R."/>
            <person name="Flagg N."/>
            <person name="Forbes L.D."/>
            <person name="Fowler R.G."/>
            <person name="Fu Q."/>
            <person name="Gabisi R.A."/>
            <person name="Ganer J."/>
            <person name="Garbino Pronczuk A."/>
            <person name="Garcia R.M."/>
            <person name="Garner T."/>
            <person name="Garrett T.E."/>
            <person name="Gonzalez D.A."/>
            <person name="Hamid H."/>
            <person name="Hawkins E.S."/>
            <person name="Hirani K."/>
            <person name="Hogues M.E."/>
            <person name="Hollins B."/>
            <person name="Hsiao C.-H."/>
            <person name="Jabil R."/>
            <person name="James M.L."/>
            <person name="Jhangiani S.N."/>
            <person name="Johnson B."/>
            <person name="Johnson Q."/>
            <person name="Joshi V."/>
            <person name="Kalu J.B."/>
            <person name="Kam C."/>
            <person name="Kashfia A."/>
            <person name="Keebler J."/>
            <person name="Kisamo H."/>
            <person name="Kovar C.L."/>
            <person name="Lago L.A."/>
            <person name="Lai C.-Y."/>
            <person name="Laidlaw J."/>
            <person name="Lara F."/>
            <person name="Le T.-K."/>
            <person name="Lee S.L."/>
            <person name="Legall F.H."/>
            <person name="Lemon S.J."/>
            <person name="Lewis L.R."/>
            <person name="Li B."/>
            <person name="Liu Y."/>
            <person name="Liu Y.-S."/>
            <person name="Lopez J."/>
            <person name="Lozado R.J."/>
            <person name="Lu J."/>
            <person name="Madu R.C."/>
            <person name="Maheshwari M."/>
            <person name="Maheshwari R."/>
            <person name="Malloy K."/>
            <person name="Martinez E."/>
            <person name="Mathew T."/>
            <person name="Mercado I.C."/>
            <person name="Mercado C."/>
            <person name="Meyer B."/>
            <person name="Montgomery K."/>
            <person name="Morgan M.B."/>
            <person name="Munidasa M."/>
            <person name="Nazareth L.V."/>
            <person name="Nelson J."/>
            <person name="Ng B.M."/>
            <person name="Nguyen N.B."/>
            <person name="Nguyen P.Q."/>
            <person name="Nguyen T."/>
            <person name="Obregon M."/>
            <person name="Okwuonu G.O."/>
            <person name="Onwere C.G."/>
            <person name="Orozco G."/>
            <person name="Parra A."/>
            <person name="Patel S."/>
            <person name="Patil S."/>
            <person name="Perez A."/>
            <person name="Perez Y."/>
            <person name="Pham C."/>
            <person name="Primus E.L."/>
            <person name="Pu L.-L."/>
            <person name="Puazo M."/>
            <person name="Qin X."/>
            <person name="Quiroz J.B."/>
            <person name="Reese J."/>
            <person name="Richards S."/>
            <person name="Rives C.M."/>
            <person name="Robberts R."/>
            <person name="Ruiz S.J."/>
            <person name="Ruiz M.J."/>
            <person name="Santibanez J."/>
            <person name="Schneider B.W."/>
            <person name="Sisson I."/>
            <person name="Smith M."/>
            <person name="Sodergren E."/>
            <person name="Song X.-Z."/>
            <person name="Song B.B."/>
            <person name="Summersgill H."/>
            <person name="Thelus R."/>
            <person name="Thornton R.D."/>
            <person name="Trejos Z.Y."/>
            <person name="Usmani K."/>
            <person name="Vattathil S."/>
            <person name="Villasana D."/>
            <person name="Walker D.L."/>
            <person name="Wang S."/>
            <person name="Wang K."/>
            <person name="White C.S."/>
            <person name="Williams A.C."/>
            <person name="Williamson J."/>
            <person name="Wilson K."/>
            <person name="Woghiren I.O."/>
            <person name="Woodworth J.R."/>
            <person name="Worley K.C."/>
            <person name="Wright R.A."/>
            <person name="Wu W."/>
            <person name="Young L."/>
            <person name="Zhang L."/>
            <person name="Zhang J."/>
            <person name="Zhu Y."/>
            <person name="Muzny D.M."/>
            <person name="Weinstock G."/>
            <person name="Gibbs R.A."/>
        </authorList>
    </citation>
    <scope>NUCLEOTIDE SEQUENCE [LARGE SCALE GENOMIC DNA]</scope>
    <source>
        <strain evidence="3">LSR1</strain>
    </source>
</reference>
<evidence type="ECO:0000256" key="1">
    <source>
        <dbReference type="SAM" id="MobiDB-lite"/>
    </source>
</evidence>
<reference evidence="2" key="2">
    <citation type="submission" date="2022-06" db="UniProtKB">
        <authorList>
            <consortium name="EnsemblMetazoa"/>
        </authorList>
    </citation>
    <scope>IDENTIFICATION</scope>
</reference>
<name>A0A8R1W7W4_ACYPI</name>
<accession>A0A8R1W7W4</accession>
<feature type="compositionally biased region" description="Basic residues" evidence="1">
    <location>
        <begin position="98"/>
        <end position="125"/>
    </location>
</feature>
<protein>
    <submittedName>
        <fullName evidence="2">Uncharacterized protein</fullName>
    </submittedName>
</protein>
<feature type="compositionally biased region" description="Acidic residues" evidence="1">
    <location>
        <begin position="135"/>
        <end position="152"/>
    </location>
</feature>
<dbReference type="AlphaFoldDB" id="A0A8R1W7W4"/>
<feature type="compositionally biased region" description="Basic and acidic residues" evidence="1">
    <location>
        <begin position="158"/>
        <end position="167"/>
    </location>
</feature>
<sequence length="284" mass="30973">MTTVFGSLCLDFTRCVVRIHCLLSDTIVNESQLSVVTVSWEQTISLIMDEAEKRNIEKQSTANKLAKQCETLRNHEDVSGGGLTITLAVGSGQVEMRRGRRSMRRRQKRGRSRSRSSRRRGRRRSVSGTNKNYEGDDYDMTTDTEEGDDDSSTVDTTSSREGDGRVVDDVALNIRPVVVTTTITLTQRTPMQRPTAAEVAFSRPQTPSAEILVEADVAGEEGERVGPRLDRRWGARRGGEEGEGEVVVVAVSPALAEACGITGHISTTSNIAEPDTADSTQGDA</sequence>
<dbReference type="GeneID" id="100572034"/>
<evidence type="ECO:0000313" key="3">
    <source>
        <dbReference type="Proteomes" id="UP000007819"/>
    </source>
</evidence>
<dbReference type="OrthoDB" id="10571179at2759"/>
<dbReference type="KEGG" id="api:100572034"/>
<dbReference type="Proteomes" id="UP000007819">
    <property type="component" value="Chromosome X"/>
</dbReference>
<evidence type="ECO:0000313" key="2">
    <source>
        <dbReference type="EnsemblMetazoa" id="XP_003242271.2"/>
    </source>
</evidence>